<evidence type="ECO:0000313" key="7">
    <source>
        <dbReference type="Proteomes" id="UP000594464"/>
    </source>
</evidence>
<feature type="domain" description="NAD-dependent epimerase/dehydratase" evidence="3">
    <location>
        <begin position="4"/>
        <end position="221"/>
    </location>
</feature>
<dbReference type="NCBIfam" id="TIGR01777">
    <property type="entry name" value="yfcH"/>
    <property type="match status" value="1"/>
</dbReference>
<dbReference type="InterPro" id="IPR023393">
    <property type="entry name" value="START-like_dom_sf"/>
</dbReference>
<dbReference type="KEGG" id="nva:G3M78_07305"/>
<dbReference type="PANTHER" id="PTHR11092:SF0">
    <property type="entry name" value="EPIMERASE FAMILY PROTEIN SDR39U1"/>
    <property type="match status" value="1"/>
</dbReference>
<dbReference type="AlphaFoldDB" id="A0A7T0G3B5"/>
<dbReference type="InterPro" id="IPR010099">
    <property type="entry name" value="SDR39U1"/>
</dbReference>
<feature type="domain" description="DUF1731" evidence="5">
    <location>
        <begin position="255"/>
        <end position="300"/>
    </location>
</feature>
<reference evidence="7" key="1">
    <citation type="submission" date="2020-02" db="EMBL/GenBank/DDBJ databases">
        <title>Genomic and physiological characterization of two novel Nitrospinaceae genera.</title>
        <authorList>
            <person name="Mueller A.J."/>
            <person name="Jung M.-Y."/>
            <person name="Strachan C.R."/>
            <person name="Herbold C.W."/>
            <person name="Kirkegaard R.H."/>
            <person name="Daims H."/>
        </authorList>
    </citation>
    <scope>NUCLEOTIDE SEQUENCE [LARGE SCALE GENOMIC DNA]</scope>
</reference>
<dbReference type="Gene3D" id="3.30.530.20">
    <property type="match status" value="1"/>
</dbReference>
<evidence type="ECO:0000259" key="4">
    <source>
        <dbReference type="Pfam" id="PF03364"/>
    </source>
</evidence>
<dbReference type="EMBL" id="CP048620">
    <property type="protein sequence ID" value="QPJ65205.1"/>
    <property type="molecule type" value="Genomic_DNA"/>
</dbReference>
<dbReference type="Pfam" id="PF01370">
    <property type="entry name" value="Epimerase"/>
    <property type="match status" value="1"/>
</dbReference>
<feature type="domain" description="Coenzyme Q-binding protein COQ10 START" evidence="4">
    <location>
        <begin position="315"/>
        <end position="426"/>
    </location>
</feature>
<dbReference type="SUPFAM" id="SSF55961">
    <property type="entry name" value="Bet v1-like"/>
    <property type="match status" value="1"/>
</dbReference>
<dbReference type="InterPro" id="IPR005031">
    <property type="entry name" value="COQ10_START"/>
</dbReference>
<dbReference type="InterPro" id="IPR036291">
    <property type="entry name" value="NAD(P)-bd_dom_sf"/>
</dbReference>
<dbReference type="CDD" id="cd05242">
    <property type="entry name" value="SDR_a8"/>
    <property type="match status" value="1"/>
</dbReference>
<evidence type="ECO:0000259" key="5">
    <source>
        <dbReference type="Pfam" id="PF08338"/>
    </source>
</evidence>
<dbReference type="Pfam" id="PF08338">
    <property type="entry name" value="DUF1731"/>
    <property type="match status" value="1"/>
</dbReference>
<sequence>MNLLLTGATGLIGSLLVQKLLERGERVTVLTRDASRAGATLPAKCRVMEWDPLAGPATLDLDEEYDAVVHLAGESVAGGRWSASFKNKIYQSRILSTRLLVEALKRAERKPSVFVCASAVGIYGNRGDETLAESSSLGSGFLAEVCREWEYEAAAVEALDIRRVSLRVGLVLDFEAPAFEKMSLPFKWALGGSIGGGQQWMSWINLQDVVKLILHSIDHTELQGAVNATSPNPVRNEEFSQMLGISCKRPVFLEIPGIALRVLMGQSADLVLTSQRASAEKALASGFEFDYPDIRSALKEVCSRRRHGFVREQRVNRPIEEVFDFFSRAENLERITPKELNFKILRTSTPGIEKGTILDYRLSLHGIPFHWSSHIDQFNPPSGFSDEQMRGPYAYWRHEHEFEVDGDSTIVRDKVQYEMPLGLLGETFGLYFVRKDLDRIFAYRRSQIEALLNAPS</sequence>
<dbReference type="CDD" id="cd07820">
    <property type="entry name" value="SRPBCC_3"/>
    <property type="match status" value="1"/>
</dbReference>
<comment type="similarity">
    <text evidence="2">Belongs to the NAD(P)-dependent epimerase/dehydratase family. SDR39U1 subfamily.</text>
</comment>
<accession>A0A7T0G3B5</accession>
<dbReference type="Pfam" id="PF03364">
    <property type="entry name" value="Polyketide_cyc"/>
    <property type="match status" value="1"/>
</dbReference>
<organism evidence="6 7">
    <name type="scientific">Candidatus Nitrohelix vancouverensis</name>
    <dbReference type="NCBI Taxonomy" id="2705534"/>
    <lineage>
        <taxon>Bacteria</taxon>
        <taxon>Pseudomonadati</taxon>
        <taxon>Nitrospinota/Tectimicrobiota group</taxon>
        <taxon>Nitrospinota</taxon>
        <taxon>Nitrospinia</taxon>
        <taxon>Nitrospinales</taxon>
        <taxon>Nitrospinaceae</taxon>
        <taxon>Candidatus Nitrohelix</taxon>
    </lineage>
</organism>
<dbReference type="InterPro" id="IPR001509">
    <property type="entry name" value="Epimerase_deHydtase"/>
</dbReference>
<protein>
    <submittedName>
        <fullName evidence="6">TIGR01777 family protein</fullName>
    </submittedName>
</protein>
<dbReference type="PANTHER" id="PTHR11092">
    <property type="entry name" value="SUGAR NUCLEOTIDE EPIMERASE RELATED"/>
    <property type="match status" value="1"/>
</dbReference>
<evidence type="ECO:0000313" key="6">
    <source>
        <dbReference type="EMBL" id="QPJ65205.1"/>
    </source>
</evidence>
<proteinExistence type="inferred from homology"/>
<evidence type="ECO:0000256" key="1">
    <source>
        <dbReference type="ARBA" id="ARBA00008918"/>
    </source>
</evidence>
<comment type="similarity">
    <text evidence="1">Belongs to the ribosome association toxin RatA family.</text>
</comment>
<dbReference type="Proteomes" id="UP000594464">
    <property type="component" value="Chromosome"/>
</dbReference>
<name>A0A7T0G3B5_9BACT</name>
<dbReference type="Gene3D" id="3.40.50.720">
    <property type="entry name" value="NAD(P)-binding Rossmann-like Domain"/>
    <property type="match status" value="1"/>
</dbReference>
<evidence type="ECO:0000259" key="3">
    <source>
        <dbReference type="Pfam" id="PF01370"/>
    </source>
</evidence>
<dbReference type="SUPFAM" id="SSF51735">
    <property type="entry name" value="NAD(P)-binding Rossmann-fold domains"/>
    <property type="match status" value="1"/>
</dbReference>
<gene>
    <name evidence="6" type="ORF">G3M78_07305</name>
</gene>
<evidence type="ECO:0000256" key="2">
    <source>
        <dbReference type="ARBA" id="ARBA00009353"/>
    </source>
</evidence>
<dbReference type="InterPro" id="IPR013549">
    <property type="entry name" value="DUF1731"/>
</dbReference>